<dbReference type="Pfam" id="PF00620">
    <property type="entry name" value="RhoGAP"/>
    <property type="match status" value="1"/>
</dbReference>
<dbReference type="GO" id="GO:0007165">
    <property type="term" value="P:signal transduction"/>
    <property type="evidence" value="ECO:0007669"/>
    <property type="project" value="InterPro"/>
</dbReference>
<evidence type="ECO:0000313" key="4">
    <source>
        <dbReference type="RefSeq" id="XP_010919668.1"/>
    </source>
</evidence>
<dbReference type="Proteomes" id="UP000504607">
    <property type="component" value="Chromosome 4"/>
</dbReference>
<dbReference type="OrthoDB" id="19923at2759"/>
<organism evidence="3 4">
    <name type="scientific">Elaeis guineensis var. tenera</name>
    <name type="common">Oil palm</name>
    <dbReference type="NCBI Taxonomy" id="51953"/>
    <lineage>
        <taxon>Eukaryota</taxon>
        <taxon>Viridiplantae</taxon>
        <taxon>Streptophyta</taxon>
        <taxon>Embryophyta</taxon>
        <taxon>Tracheophyta</taxon>
        <taxon>Spermatophyta</taxon>
        <taxon>Magnoliopsida</taxon>
        <taxon>Liliopsida</taxon>
        <taxon>Arecaceae</taxon>
        <taxon>Arecoideae</taxon>
        <taxon>Cocoseae</taxon>
        <taxon>Elaeidinae</taxon>
        <taxon>Elaeis</taxon>
    </lineage>
</organism>
<evidence type="ECO:0000256" key="1">
    <source>
        <dbReference type="SAM" id="MobiDB-lite"/>
    </source>
</evidence>
<dbReference type="SUPFAM" id="SSF48350">
    <property type="entry name" value="GTPase activation domain, GAP"/>
    <property type="match status" value="1"/>
</dbReference>
<dbReference type="InterPro" id="IPR000198">
    <property type="entry name" value="RhoGAP_dom"/>
</dbReference>
<feature type="region of interest" description="Disordered" evidence="1">
    <location>
        <begin position="336"/>
        <end position="355"/>
    </location>
</feature>
<dbReference type="GeneID" id="105043706"/>
<dbReference type="PANTHER" id="PTHR47367">
    <property type="entry name" value="AUXIN-REGULATED PROTEIN-LIKE"/>
    <property type="match status" value="1"/>
</dbReference>
<dbReference type="FunCoup" id="A0A6I9R9G5">
    <property type="interactions" value="192"/>
</dbReference>
<protein>
    <submittedName>
        <fullName evidence="4">Uncharacterized Rho GTPase-activating protein At5g61530</fullName>
    </submittedName>
</protein>
<dbReference type="InParanoid" id="A0A6I9R9G5"/>
<proteinExistence type="predicted"/>
<sequence>MPSEDSPRWREKATGFFSSSGVRLKQAGQSAGAFVGDVAKDAGENVADMAGKVGSMVKGRWALIQQTRQNRPAAPPGESVQERLLSAAASTGLLLRKGFLETKEKVSVGKLKVEEAAKKTADKSKSILNNIERWQKGVASNDVFGVPIELTVERQHSTRPVPQVLVRCADNLIVSGLSTEYLFKSEGDRKVIRQLISLYNQDWNASLPEGVSPVDLATLIKCYLASLPEPLTTFALYHEIRDARSSLHDMRNILKKLPNASYMTLEFVTALLLRVSQKSSLNKMDAHSLAVELAPLIMWQKGDSRADFHGHLSYTSKGPSKTVDLASNQHDWNSLLDEDDDTADASSQIPLDDDAPPDYGAIEVILCLIEHHNTIFTDANETVWR</sequence>
<feature type="domain" description="Rho-GAP" evidence="2">
    <location>
        <begin position="146"/>
        <end position="376"/>
    </location>
</feature>
<dbReference type="KEGG" id="egu:105043706"/>
<dbReference type="CDD" id="cd00159">
    <property type="entry name" value="RhoGAP"/>
    <property type="match status" value="1"/>
</dbReference>
<dbReference type="InterPro" id="IPR008936">
    <property type="entry name" value="Rho_GTPase_activation_prot"/>
</dbReference>
<dbReference type="Gene3D" id="1.10.555.10">
    <property type="entry name" value="Rho GTPase activation protein"/>
    <property type="match status" value="1"/>
</dbReference>
<dbReference type="PROSITE" id="PS50238">
    <property type="entry name" value="RHOGAP"/>
    <property type="match status" value="1"/>
</dbReference>
<evidence type="ECO:0000313" key="3">
    <source>
        <dbReference type="Proteomes" id="UP000504607"/>
    </source>
</evidence>
<dbReference type="RefSeq" id="XP_010919668.1">
    <property type="nucleotide sequence ID" value="XM_010921366.3"/>
</dbReference>
<gene>
    <name evidence="4" type="primary">LOC105043706</name>
</gene>
<dbReference type="AlphaFoldDB" id="A0A6I9R9G5"/>
<name>A0A6I9R9G5_ELAGV</name>
<accession>A0A6I9R9G5</accession>
<keyword evidence="3" id="KW-1185">Reference proteome</keyword>
<reference evidence="4" key="1">
    <citation type="submission" date="2025-08" db="UniProtKB">
        <authorList>
            <consortium name="RefSeq"/>
        </authorList>
    </citation>
    <scope>IDENTIFICATION</scope>
</reference>
<dbReference type="SMART" id="SM00324">
    <property type="entry name" value="RhoGAP"/>
    <property type="match status" value="1"/>
</dbReference>
<dbReference type="PANTHER" id="PTHR47367:SF1">
    <property type="entry name" value="OS07G0486500 PROTEIN"/>
    <property type="match status" value="1"/>
</dbReference>
<evidence type="ECO:0000259" key="2">
    <source>
        <dbReference type="PROSITE" id="PS50238"/>
    </source>
</evidence>